<evidence type="ECO:0000256" key="3">
    <source>
        <dbReference type="ARBA" id="ARBA00022840"/>
    </source>
</evidence>
<dbReference type="PRINTS" id="PR00301">
    <property type="entry name" value="HEATSHOCK70"/>
</dbReference>
<dbReference type="Gene3D" id="3.30.420.40">
    <property type="match status" value="2"/>
</dbReference>
<proteinExistence type="inferred from homology"/>
<name>A0A2A2LI32_9BILA</name>
<reference evidence="4 5" key="1">
    <citation type="journal article" date="2017" name="Curr. Biol.">
        <title>Genome architecture and evolution of a unichromosomal asexual nematode.</title>
        <authorList>
            <person name="Fradin H."/>
            <person name="Zegar C."/>
            <person name="Gutwein M."/>
            <person name="Lucas J."/>
            <person name="Kovtun M."/>
            <person name="Corcoran D."/>
            <person name="Baugh L.R."/>
            <person name="Kiontke K."/>
            <person name="Gunsalus K."/>
            <person name="Fitch D.H."/>
            <person name="Piano F."/>
        </authorList>
    </citation>
    <scope>NUCLEOTIDE SEQUENCE [LARGE SCALE GENOMIC DNA]</scope>
    <source>
        <strain evidence="4">PF1309</strain>
    </source>
</reference>
<dbReference type="OrthoDB" id="6436504at2759"/>
<protein>
    <recommendedName>
        <fullName evidence="6">Heat shock protein 70</fullName>
    </recommendedName>
</protein>
<evidence type="ECO:0008006" key="6">
    <source>
        <dbReference type="Google" id="ProtNLM"/>
    </source>
</evidence>
<dbReference type="EMBL" id="LIAE01006730">
    <property type="protein sequence ID" value="PAV85790.1"/>
    <property type="molecule type" value="Genomic_DNA"/>
</dbReference>
<organism evidence="4 5">
    <name type="scientific">Diploscapter pachys</name>
    <dbReference type="NCBI Taxonomy" id="2018661"/>
    <lineage>
        <taxon>Eukaryota</taxon>
        <taxon>Metazoa</taxon>
        <taxon>Ecdysozoa</taxon>
        <taxon>Nematoda</taxon>
        <taxon>Chromadorea</taxon>
        <taxon>Rhabditida</taxon>
        <taxon>Rhabditina</taxon>
        <taxon>Rhabditomorpha</taxon>
        <taxon>Rhabditoidea</taxon>
        <taxon>Rhabditidae</taxon>
        <taxon>Diploscapter</taxon>
    </lineage>
</organism>
<dbReference type="STRING" id="2018661.A0A2A2LI32"/>
<evidence type="ECO:0000313" key="5">
    <source>
        <dbReference type="Proteomes" id="UP000218231"/>
    </source>
</evidence>
<keyword evidence="2" id="KW-0547">Nucleotide-binding</keyword>
<comment type="caution">
    <text evidence="4">The sequence shown here is derived from an EMBL/GenBank/DDBJ whole genome shotgun (WGS) entry which is preliminary data.</text>
</comment>
<keyword evidence="3" id="KW-0067">ATP-binding</keyword>
<accession>A0A2A2LI32</accession>
<dbReference type="GO" id="GO:0140662">
    <property type="term" value="F:ATP-dependent protein folding chaperone"/>
    <property type="evidence" value="ECO:0007669"/>
    <property type="project" value="InterPro"/>
</dbReference>
<dbReference type="FunFam" id="3.90.640.10:FF:000003">
    <property type="entry name" value="Molecular chaperone DnaK"/>
    <property type="match status" value="1"/>
</dbReference>
<dbReference type="GO" id="GO:0006950">
    <property type="term" value="P:response to stress"/>
    <property type="evidence" value="ECO:0007669"/>
    <property type="project" value="UniProtKB-ARBA"/>
</dbReference>
<dbReference type="PROSITE" id="PS00329">
    <property type="entry name" value="HSP70_2"/>
    <property type="match status" value="1"/>
</dbReference>
<dbReference type="PANTHER" id="PTHR19375">
    <property type="entry name" value="HEAT SHOCK PROTEIN 70KDA"/>
    <property type="match status" value="1"/>
</dbReference>
<evidence type="ECO:0000256" key="1">
    <source>
        <dbReference type="ARBA" id="ARBA00007381"/>
    </source>
</evidence>
<comment type="similarity">
    <text evidence="1">Belongs to the heat shock protein 70 family.</text>
</comment>
<dbReference type="InterPro" id="IPR013126">
    <property type="entry name" value="Hsp_70_fam"/>
</dbReference>
<dbReference type="Gene3D" id="3.90.640.10">
    <property type="entry name" value="Actin, Chain A, domain 4"/>
    <property type="match status" value="1"/>
</dbReference>
<dbReference type="AlphaFoldDB" id="A0A2A2LI32"/>
<sequence length="204" mass="22701">MCLVIDFGGGTLDVSIVEIENEILKVKALIGEPYLGGQDIDARIMNYFIEECTRQNFEYDIQDPNNLKLLRMACRKAKEALAKKDSYDISPYVNNVDDSKASVKLMQAKLNELCNDIFMKIMNIADRAIGMVKLTSDRIDHVILAGGSTRILRIRQMLEEKFGNGKVKLFDINSNEAVAFGAAIVADAIEKGLPIPLINMIGNE</sequence>
<evidence type="ECO:0000313" key="4">
    <source>
        <dbReference type="EMBL" id="PAV85790.1"/>
    </source>
</evidence>
<dbReference type="GO" id="GO:0005524">
    <property type="term" value="F:ATP binding"/>
    <property type="evidence" value="ECO:0007669"/>
    <property type="project" value="UniProtKB-KW"/>
</dbReference>
<keyword evidence="5" id="KW-1185">Reference proteome</keyword>
<dbReference type="SUPFAM" id="SSF53067">
    <property type="entry name" value="Actin-like ATPase domain"/>
    <property type="match status" value="1"/>
</dbReference>
<dbReference type="InterPro" id="IPR043129">
    <property type="entry name" value="ATPase_NBD"/>
</dbReference>
<gene>
    <name evidence="4" type="ORF">WR25_19598</name>
</gene>
<dbReference type="InterPro" id="IPR018181">
    <property type="entry name" value="Heat_shock_70_CS"/>
</dbReference>
<dbReference type="Proteomes" id="UP000218231">
    <property type="component" value="Unassembled WGS sequence"/>
</dbReference>
<dbReference type="Pfam" id="PF00012">
    <property type="entry name" value="HSP70"/>
    <property type="match status" value="1"/>
</dbReference>
<evidence type="ECO:0000256" key="2">
    <source>
        <dbReference type="ARBA" id="ARBA00022741"/>
    </source>
</evidence>